<reference evidence="2 3" key="1">
    <citation type="journal article" date="2013" name="Genome Announc.">
        <title>Genome Sequence of Novosphingobium lindaniclasticum LE124T, Isolated from a Hexachlorocyclohexane Dumpsite.</title>
        <authorList>
            <person name="Saxena A."/>
            <person name="Nayyar N."/>
            <person name="Sangwan N."/>
            <person name="Kumari R."/>
            <person name="Khurana J.P."/>
            <person name="Lal R."/>
        </authorList>
    </citation>
    <scope>NUCLEOTIDE SEQUENCE [LARGE SCALE GENOMIC DNA]</scope>
    <source>
        <strain evidence="2 3">LE124</strain>
    </source>
</reference>
<gene>
    <name evidence="2" type="ORF">L284_07595</name>
</gene>
<feature type="region of interest" description="Disordered" evidence="1">
    <location>
        <begin position="12"/>
        <end position="36"/>
    </location>
</feature>
<evidence type="ECO:0008006" key="4">
    <source>
        <dbReference type="Google" id="ProtNLM"/>
    </source>
</evidence>
<proteinExistence type="predicted"/>
<evidence type="ECO:0000256" key="1">
    <source>
        <dbReference type="SAM" id="MobiDB-lite"/>
    </source>
</evidence>
<dbReference type="SUPFAM" id="SSF48403">
    <property type="entry name" value="Ankyrin repeat"/>
    <property type="match status" value="1"/>
</dbReference>
<evidence type="ECO:0000313" key="2">
    <source>
        <dbReference type="EMBL" id="EQB17689.1"/>
    </source>
</evidence>
<feature type="compositionally biased region" description="Basic and acidic residues" evidence="1">
    <location>
        <begin position="183"/>
        <end position="203"/>
    </location>
</feature>
<feature type="region of interest" description="Disordered" evidence="1">
    <location>
        <begin position="171"/>
        <end position="214"/>
    </location>
</feature>
<evidence type="ECO:0000313" key="3">
    <source>
        <dbReference type="Proteomes" id="UP000015527"/>
    </source>
</evidence>
<sequence length="434" mass="45959">MCLAALAVSACDGSEPSDNGETYVQESPAAEPVCNDPLADPATLERNREADKTLKALLASGQADAVAEAKKAAASGDFRLVAAVTLDGIDTLEFGAECVLRGGLSPRMARVVTYFGDDAIPTPAPAPSPSPTGTEAAGEGAEDVLGDFARTFNETLIADPAYPYRDVCRARPASKQGDDNDAADTKKLKDSAQSKSQSKDAPKRSGRIYGYADLGPLPENPTLADAARRGNVAVLRKLLLGTPAAEATGDALDGPTTIDSPDLFGMTPLAWAIAYRREAAARFLLSQQASPSGAQCQALVDRDSPMQIARAQGWLAMVQKMKALVPENDYAALAEDPVLPDGNKAEFNRELAQLGETYGKIFNKDAMTRHELKFTLNAKGQITACSFEPKTVSTQFDADICALGKDVLQWKPARDAEGRAVRGDAKLVIRLRGS</sequence>
<dbReference type="PATRIC" id="fig|1096930.3.peg.1496"/>
<keyword evidence="3" id="KW-1185">Reference proteome</keyword>
<organism evidence="2 3">
    <name type="scientific">Novosphingobium lindaniclasticum LE124</name>
    <dbReference type="NCBI Taxonomy" id="1096930"/>
    <lineage>
        <taxon>Bacteria</taxon>
        <taxon>Pseudomonadati</taxon>
        <taxon>Pseudomonadota</taxon>
        <taxon>Alphaproteobacteria</taxon>
        <taxon>Sphingomonadales</taxon>
        <taxon>Sphingomonadaceae</taxon>
        <taxon>Novosphingobium</taxon>
    </lineage>
</organism>
<feature type="region of interest" description="Disordered" evidence="1">
    <location>
        <begin position="120"/>
        <end position="139"/>
    </location>
</feature>
<accession>T0J6T6</accession>
<comment type="caution">
    <text evidence="2">The sequence shown here is derived from an EMBL/GenBank/DDBJ whole genome shotgun (WGS) entry which is preliminary data.</text>
</comment>
<name>T0J6T6_9SPHN</name>
<protein>
    <recommendedName>
        <fullName evidence="4">Ankyrin</fullName>
    </recommendedName>
</protein>
<dbReference type="Proteomes" id="UP000015527">
    <property type="component" value="Unassembled WGS sequence"/>
</dbReference>
<feature type="compositionally biased region" description="Polar residues" evidence="1">
    <location>
        <begin position="16"/>
        <end position="25"/>
    </location>
</feature>
<dbReference type="AlphaFoldDB" id="T0J6T6"/>
<dbReference type="Gene3D" id="1.25.40.20">
    <property type="entry name" value="Ankyrin repeat-containing domain"/>
    <property type="match status" value="1"/>
</dbReference>
<dbReference type="EMBL" id="ATHL01000054">
    <property type="protein sequence ID" value="EQB17689.1"/>
    <property type="molecule type" value="Genomic_DNA"/>
</dbReference>
<dbReference type="InterPro" id="IPR036770">
    <property type="entry name" value="Ankyrin_rpt-contain_sf"/>
</dbReference>